<dbReference type="SUPFAM" id="SSF75304">
    <property type="entry name" value="Amidase signature (AS) enzymes"/>
    <property type="match status" value="1"/>
</dbReference>
<evidence type="ECO:0000313" key="2">
    <source>
        <dbReference type="EMBL" id="KAF2673844.1"/>
    </source>
</evidence>
<dbReference type="InterPro" id="IPR023631">
    <property type="entry name" value="Amidase_dom"/>
</dbReference>
<dbReference type="GO" id="GO:0003824">
    <property type="term" value="F:catalytic activity"/>
    <property type="evidence" value="ECO:0007669"/>
    <property type="project" value="InterPro"/>
</dbReference>
<dbReference type="AlphaFoldDB" id="A0A6A6USD9"/>
<reference evidence="2" key="1">
    <citation type="journal article" date="2020" name="Stud. Mycol.">
        <title>101 Dothideomycetes genomes: a test case for predicting lifestyles and emergence of pathogens.</title>
        <authorList>
            <person name="Haridas S."/>
            <person name="Albert R."/>
            <person name="Binder M."/>
            <person name="Bloem J."/>
            <person name="Labutti K."/>
            <person name="Salamov A."/>
            <person name="Andreopoulos B."/>
            <person name="Baker S."/>
            <person name="Barry K."/>
            <person name="Bills G."/>
            <person name="Bluhm B."/>
            <person name="Cannon C."/>
            <person name="Castanera R."/>
            <person name="Culley D."/>
            <person name="Daum C."/>
            <person name="Ezra D."/>
            <person name="Gonzalez J."/>
            <person name="Henrissat B."/>
            <person name="Kuo A."/>
            <person name="Liang C."/>
            <person name="Lipzen A."/>
            <person name="Lutzoni F."/>
            <person name="Magnuson J."/>
            <person name="Mondo S."/>
            <person name="Nolan M."/>
            <person name="Ohm R."/>
            <person name="Pangilinan J."/>
            <person name="Park H.-J."/>
            <person name="Ramirez L."/>
            <person name="Alfaro M."/>
            <person name="Sun H."/>
            <person name="Tritt A."/>
            <person name="Yoshinaga Y."/>
            <person name="Zwiers L.-H."/>
            <person name="Turgeon B."/>
            <person name="Goodwin S."/>
            <person name="Spatafora J."/>
            <person name="Crous P."/>
            <person name="Grigoriev I."/>
        </authorList>
    </citation>
    <scope>NUCLEOTIDE SEQUENCE</scope>
    <source>
        <strain evidence="2">CBS 115976</strain>
    </source>
</reference>
<dbReference type="Proteomes" id="UP000799302">
    <property type="component" value="Unassembled WGS sequence"/>
</dbReference>
<gene>
    <name evidence="2" type="ORF">BT63DRAFT_167774</name>
</gene>
<dbReference type="InterPro" id="IPR036928">
    <property type="entry name" value="AS_sf"/>
</dbReference>
<dbReference type="PANTHER" id="PTHR11895">
    <property type="entry name" value="TRANSAMIDASE"/>
    <property type="match status" value="1"/>
</dbReference>
<organism evidence="2 3">
    <name type="scientific">Microthyrium microscopicum</name>
    <dbReference type="NCBI Taxonomy" id="703497"/>
    <lineage>
        <taxon>Eukaryota</taxon>
        <taxon>Fungi</taxon>
        <taxon>Dikarya</taxon>
        <taxon>Ascomycota</taxon>
        <taxon>Pezizomycotina</taxon>
        <taxon>Dothideomycetes</taxon>
        <taxon>Dothideomycetes incertae sedis</taxon>
        <taxon>Microthyriales</taxon>
        <taxon>Microthyriaceae</taxon>
        <taxon>Microthyrium</taxon>
    </lineage>
</organism>
<evidence type="ECO:0000259" key="1">
    <source>
        <dbReference type="Pfam" id="PF01425"/>
    </source>
</evidence>
<keyword evidence="3" id="KW-1185">Reference proteome</keyword>
<dbReference type="Gene3D" id="3.90.1300.10">
    <property type="entry name" value="Amidase signature (AS) domain"/>
    <property type="match status" value="1"/>
</dbReference>
<evidence type="ECO:0000313" key="3">
    <source>
        <dbReference type="Proteomes" id="UP000799302"/>
    </source>
</evidence>
<dbReference type="Pfam" id="PF01425">
    <property type="entry name" value="Amidase"/>
    <property type="match status" value="1"/>
</dbReference>
<accession>A0A6A6USD9</accession>
<proteinExistence type="predicted"/>
<dbReference type="InterPro" id="IPR000120">
    <property type="entry name" value="Amidase"/>
</dbReference>
<sequence length="437" mass="47784">MVSTELYRLSACEIRDLLRSNTITVEEYAKSLLSRVSARDNTVKAWVYLSPEYVLEQARALDKTLKDNRGPLFGIAIGIKDIMNTKDMPTEYGSPIYKGNNPTFDSAAVGILRAAGALIFGKTTTTEFAAVQKGTKTANPHNPAHTPGGSSSGSAAAVADFQVTLSVGTQTAGSIVRPASFNGIYGMKPTWNSISPEGEKTFSIHNDTFGFFARTVKDLELFADIFSLQDDEMPRSVDLKESVFAVLNPTDILGEGSKAALGSAAQLLRDSGARVEMIDLPDIFAKIIDMHTEILAHDGRIAFYKEYRLAPEKLNSQLIEYVTNKHQLSRKNYVMYLEESSSLRPQMDRLLSGYTALIAPSTLDAAPQGLEYTGNPVCNSLWTALHVPVINIPGFQSSDMPVGVSLIAPRYHDRQLLKVCEKVGEVFTRNGGWTSKV</sequence>
<dbReference type="EMBL" id="MU004231">
    <property type="protein sequence ID" value="KAF2673844.1"/>
    <property type="molecule type" value="Genomic_DNA"/>
</dbReference>
<name>A0A6A6USD9_9PEZI</name>
<feature type="domain" description="Amidase" evidence="1">
    <location>
        <begin position="30"/>
        <end position="417"/>
    </location>
</feature>
<dbReference type="OrthoDB" id="6428749at2759"/>
<dbReference type="PANTHER" id="PTHR11895:SF7">
    <property type="entry name" value="GLUTAMYL-TRNA(GLN) AMIDOTRANSFERASE SUBUNIT A, MITOCHONDRIAL"/>
    <property type="match status" value="1"/>
</dbReference>
<protein>
    <submittedName>
        <fullName evidence="2">Amidase signature enzyme</fullName>
    </submittedName>
</protein>